<feature type="domain" description="CCHC-type" evidence="11">
    <location>
        <begin position="207"/>
        <end position="222"/>
    </location>
</feature>
<reference evidence="12" key="2">
    <citation type="submission" date="2025-09" db="UniProtKB">
        <authorList>
            <consortium name="Ensembl"/>
        </authorList>
    </citation>
    <scope>IDENTIFICATION</scope>
</reference>
<organism evidence="12 13">
    <name type="scientific">Kryptolebias marmoratus</name>
    <name type="common">Mangrove killifish</name>
    <name type="synonym">Rivulus marmoratus</name>
    <dbReference type="NCBI Taxonomy" id="37003"/>
    <lineage>
        <taxon>Eukaryota</taxon>
        <taxon>Metazoa</taxon>
        <taxon>Chordata</taxon>
        <taxon>Craniata</taxon>
        <taxon>Vertebrata</taxon>
        <taxon>Euteleostomi</taxon>
        <taxon>Actinopterygii</taxon>
        <taxon>Neopterygii</taxon>
        <taxon>Teleostei</taxon>
        <taxon>Neoteleostei</taxon>
        <taxon>Acanthomorphata</taxon>
        <taxon>Ovalentaria</taxon>
        <taxon>Atherinomorphae</taxon>
        <taxon>Cyprinodontiformes</taxon>
        <taxon>Rivulidae</taxon>
        <taxon>Kryptolebias</taxon>
    </lineage>
</organism>
<feature type="domain" description="CCHC-type" evidence="11">
    <location>
        <begin position="229"/>
        <end position="244"/>
    </location>
</feature>
<evidence type="ECO:0000256" key="7">
    <source>
        <dbReference type="ARBA" id="ARBA00041190"/>
    </source>
</evidence>
<feature type="compositionally biased region" description="Acidic residues" evidence="10">
    <location>
        <begin position="133"/>
        <end position="149"/>
    </location>
</feature>
<dbReference type="Ensembl" id="ENSKMAT00000000058.1">
    <property type="protein sequence ID" value="ENSKMAP00000000034.1"/>
    <property type="gene ID" value="ENSKMAG00000000054.1"/>
</dbReference>
<protein>
    <recommendedName>
        <fullName evidence="7">Zinc finger CCHC domain-containing protein 7</fullName>
    </recommendedName>
    <alternativeName>
        <fullName evidence="8">TRAMP-like complex RNA-binding factor ZCCHC7</fullName>
    </alternativeName>
</protein>
<dbReference type="Gene3D" id="4.10.60.10">
    <property type="entry name" value="Zinc finger, CCHC-type"/>
    <property type="match status" value="2"/>
</dbReference>
<dbReference type="SMART" id="SM00343">
    <property type="entry name" value="ZnF_C2HC"/>
    <property type="match status" value="4"/>
</dbReference>
<dbReference type="InterPro" id="IPR036875">
    <property type="entry name" value="Znf_CCHC_sf"/>
</dbReference>
<dbReference type="SUPFAM" id="SSF57756">
    <property type="entry name" value="Retrovirus zinc finger-like domains"/>
    <property type="match status" value="2"/>
</dbReference>
<reference evidence="12" key="1">
    <citation type="submission" date="2025-08" db="UniProtKB">
        <authorList>
            <consortium name="Ensembl"/>
        </authorList>
    </citation>
    <scope>IDENTIFICATION</scope>
</reference>
<dbReference type="GO" id="GO:0071038">
    <property type="term" value="P:TRAMP-dependent tRNA surveillance pathway"/>
    <property type="evidence" value="ECO:0007669"/>
    <property type="project" value="TreeGrafter"/>
</dbReference>
<feature type="region of interest" description="Disordered" evidence="10">
    <location>
        <begin position="1"/>
        <end position="22"/>
    </location>
</feature>
<proteinExistence type="predicted"/>
<feature type="region of interest" description="Disordered" evidence="10">
    <location>
        <begin position="366"/>
        <end position="427"/>
    </location>
</feature>
<keyword evidence="3" id="KW-0677">Repeat</keyword>
<dbReference type="GO" id="GO:0003723">
    <property type="term" value="F:RNA binding"/>
    <property type="evidence" value="ECO:0007669"/>
    <property type="project" value="TreeGrafter"/>
</dbReference>
<accession>A0A3Q2ZPJ2</accession>
<dbReference type="GO" id="GO:0071037">
    <property type="term" value="P:nuclear polyadenylation-dependent snRNA catabolic process"/>
    <property type="evidence" value="ECO:0007669"/>
    <property type="project" value="TreeGrafter"/>
</dbReference>
<dbReference type="GO" id="GO:0031499">
    <property type="term" value="C:TRAMP complex"/>
    <property type="evidence" value="ECO:0007669"/>
    <property type="project" value="TreeGrafter"/>
</dbReference>
<dbReference type="GO" id="GO:0071036">
    <property type="term" value="P:nuclear polyadenylation-dependent snoRNA catabolic process"/>
    <property type="evidence" value="ECO:0007669"/>
    <property type="project" value="TreeGrafter"/>
</dbReference>
<evidence type="ECO:0000259" key="11">
    <source>
        <dbReference type="PROSITE" id="PS50158"/>
    </source>
</evidence>
<dbReference type="InterPro" id="IPR051644">
    <property type="entry name" value="TRAMP_AT-DNA-binding"/>
</dbReference>
<keyword evidence="2" id="KW-0479">Metal-binding</keyword>
<feature type="domain" description="CCHC-type" evidence="11">
    <location>
        <begin position="247"/>
        <end position="260"/>
    </location>
</feature>
<dbReference type="AlphaFoldDB" id="A0A3Q2ZPJ2"/>
<keyword evidence="6" id="KW-0539">Nucleus</keyword>
<dbReference type="PANTHER" id="PTHR46543:SF1">
    <property type="entry name" value="ZINC FINGER CCHC DOMAIN-CONTAINING PROTEIN 7"/>
    <property type="match status" value="1"/>
</dbReference>
<comment type="subcellular location">
    <subcellularLocation>
        <location evidence="1">Nucleus</location>
    </subcellularLocation>
</comment>
<evidence type="ECO:0000256" key="4">
    <source>
        <dbReference type="ARBA" id="ARBA00022771"/>
    </source>
</evidence>
<dbReference type="GeneTree" id="ENSGT00950000183041"/>
<feature type="compositionally biased region" description="Polar residues" evidence="10">
    <location>
        <begin position="80"/>
        <end position="89"/>
    </location>
</feature>
<evidence type="ECO:0000256" key="3">
    <source>
        <dbReference type="ARBA" id="ARBA00022737"/>
    </source>
</evidence>
<keyword evidence="4 9" id="KW-0863">Zinc-finger</keyword>
<dbReference type="Proteomes" id="UP000264800">
    <property type="component" value="Unplaced"/>
</dbReference>
<dbReference type="PANTHER" id="PTHR46543">
    <property type="entry name" value="ZINC FINGER CCHC DOMAIN-CONTAINING PROTEIN 7"/>
    <property type="match status" value="1"/>
</dbReference>
<evidence type="ECO:0000256" key="6">
    <source>
        <dbReference type="ARBA" id="ARBA00023242"/>
    </source>
</evidence>
<sequence length="499" mass="56438">MYSAYQARKDLEDDLYHDGDSEVSEVNSELEFHLYSQLHYSSNAAEIEELGDDEEKENDRLGLGNQQHEVLEMTEDGDSKLSSSQNDGLRQNKRKKVEKQKKKKKKTDSKGQKKRSPVVPVTVVSSSSAASESESESESSESDSSDSDGLENWMMLDQGMQDGDQSISLNLKGGSDSSTGIYNKDRGSRITVQRASNRYYTGKNVHCKNCNRTGHLSKNCPDPKRLVPCFLCGTTGHLVSDCPKKHCNNCGHPGHLFSTCHEKAYWYKQCHRCSMKGHFLDVSIEHSCLLFIYLFITKSGPPVKQQREDKDRSPAYCFNCSKKGHFGFACTRQRMFSGVYPSSPFISHYDSVADIKRRQHRTKLKVNGNFRQQQGVGSVKPWKPKRPVPTSRDPLPSSKLALGEDEDLPRGGGMQPNKKKKKKVNKTTQVSLFQPQGHKGSNSNHLCRTVGGGMQRLASNNKKGEKRKNWKNYNNKKVGAQLYPEDDDLFIIKQRKRRR</sequence>
<evidence type="ECO:0000313" key="13">
    <source>
        <dbReference type="Proteomes" id="UP000264800"/>
    </source>
</evidence>
<feature type="compositionally biased region" description="Basic residues" evidence="10">
    <location>
        <begin position="91"/>
        <end position="116"/>
    </location>
</feature>
<dbReference type="InterPro" id="IPR001878">
    <property type="entry name" value="Znf_CCHC"/>
</dbReference>
<name>A0A3Q2ZPJ2_KRYMA</name>
<dbReference type="OMA" id="YEDDLYH"/>
<keyword evidence="5" id="KW-0862">Zinc</keyword>
<dbReference type="GO" id="GO:0071031">
    <property type="term" value="P:nuclear mRNA surveillance of mRNA 3'-end processing"/>
    <property type="evidence" value="ECO:0007669"/>
    <property type="project" value="TreeGrafter"/>
</dbReference>
<keyword evidence="13" id="KW-1185">Reference proteome</keyword>
<dbReference type="PROSITE" id="PS50158">
    <property type="entry name" value="ZF_CCHC"/>
    <property type="match status" value="3"/>
</dbReference>
<evidence type="ECO:0000256" key="5">
    <source>
        <dbReference type="ARBA" id="ARBA00022833"/>
    </source>
</evidence>
<feature type="region of interest" description="Disordered" evidence="10">
    <location>
        <begin position="455"/>
        <end position="475"/>
    </location>
</feature>
<feature type="compositionally biased region" description="Basic and acidic residues" evidence="10">
    <location>
        <begin position="7"/>
        <end position="20"/>
    </location>
</feature>
<evidence type="ECO:0000256" key="1">
    <source>
        <dbReference type="ARBA" id="ARBA00004123"/>
    </source>
</evidence>
<evidence type="ECO:0000256" key="9">
    <source>
        <dbReference type="PROSITE-ProRule" id="PRU00047"/>
    </source>
</evidence>
<dbReference type="GO" id="GO:0008270">
    <property type="term" value="F:zinc ion binding"/>
    <property type="evidence" value="ECO:0007669"/>
    <property type="project" value="UniProtKB-KW"/>
</dbReference>
<evidence type="ECO:0000256" key="2">
    <source>
        <dbReference type="ARBA" id="ARBA00022723"/>
    </source>
</evidence>
<dbReference type="Pfam" id="PF00098">
    <property type="entry name" value="zf-CCHC"/>
    <property type="match status" value="2"/>
</dbReference>
<dbReference type="GO" id="GO:0071039">
    <property type="term" value="P:nuclear polyadenylation-dependent CUT catabolic process"/>
    <property type="evidence" value="ECO:0007669"/>
    <property type="project" value="TreeGrafter"/>
</dbReference>
<evidence type="ECO:0000256" key="10">
    <source>
        <dbReference type="SAM" id="MobiDB-lite"/>
    </source>
</evidence>
<feature type="region of interest" description="Disordered" evidence="10">
    <location>
        <begin position="49"/>
        <end position="151"/>
    </location>
</feature>
<evidence type="ECO:0000313" key="12">
    <source>
        <dbReference type="Ensembl" id="ENSKMAP00000000034.1"/>
    </source>
</evidence>
<evidence type="ECO:0000256" key="8">
    <source>
        <dbReference type="ARBA" id="ARBA00043023"/>
    </source>
</evidence>
<dbReference type="GO" id="GO:0071035">
    <property type="term" value="P:nuclear polyadenylation-dependent rRNA catabolic process"/>
    <property type="evidence" value="ECO:0007669"/>
    <property type="project" value="TreeGrafter"/>
</dbReference>